<dbReference type="Proteomes" id="UP001165960">
    <property type="component" value="Unassembled WGS sequence"/>
</dbReference>
<evidence type="ECO:0000313" key="1">
    <source>
        <dbReference type="EMBL" id="KAJ9056699.1"/>
    </source>
</evidence>
<dbReference type="EMBL" id="QTSX02005886">
    <property type="protein sequence ID" value="KAJ9056699.1"/>
    <property type="molecule type" value="Genomic_DNA"/>
</dbReference>
<gene>
    <name evidence="1" type="ORF">DSO57_1030268</name>
</gene>
<organism evidence="1 2">
    <name type="scientific">Entomophthora muscae</name>
    <dbReference type="NCBI Taxonomy" id="34485"/>
    <lineage>
        <taxon>Eukaryota</taxon>
        <taxon>Fungi</taxon>
        <taxon>Fungi incertae sedis</taxon>
        <taxon>Zoopagomycota</taxon>
        <taxon>Entomophthoromycotina</taxon>
        <taxon>Entomophthoromycetes</taxon>
        <taxon>Entomophthorales</taxon>
        <taxon>Entomophthoraceae</taxon>
        <taxon>Entomophthora</taxon>
    </lineage>
</organism>
<proteinExistence type="predicted"/>
<evidence type="ECO:0000313" key="2">
    <source>
        <dbReference type="Proteomes" id="UP001165960"/>
    </source>
</evidence>
<comment type="caution">
    <text evidence="1">The sequence shown here is derived from an EMBL/GenBank/DDBJ whole genome shotgun (WGS) entry which is preliminary data.</text>
</comment>
<name>A0ACC2S323_9FUNG</name>
<accession>A0ACC2S323</accession>
<sequence length="196" mass="22338">MTNKSILHTKANNYQTARSESRTKSSDRWDALTAEHLAHGGSLGTKITFNREVQGLSFWSRLAPFRELKGQKELIENYLNNAAGAFVNPEHKGLGFKAIQEDAYVERHLAIFKGYLEKKFGANPKLNKFFVKLQEEQARNISKFWGLANQVASKQKKNKDQEYQEAVQKAMKKKYKVERIKKYLEDVATALAGGVN</sequence>
<keyword evidence="2" id="KW-1185">Reference proteome</keyword>
<reference evidence="1" key="1">
    <citation type="submission" date="2022-04" db="EMBL/GenBank/DDBJ databases">
        <title>Genome of the entomopathogenic fungus Entomophthora muscae.</title>
        <authorList>
            <person name="Elya C."/>
            <person name="Lovett B.R."/>
            <person name="Lee E."/>
            <person name="Macias A.M."/>
            <person name="Hajek A.E."/>
            <person name="De Bivort B.L."/>
            <person name="Kasson M.T."/>
            <person name="De Fine Licht H.H."/>
            <person name="Stajich J.E."/>
        </authorList>
    </citation>
    <scope>NUCLEOTIDE SEQUENCE</scope>
    <source>
        <strain evidence="1">Berkeley</strain>
    </source>
</reference>
<protein>
    <submittedName>
        <fullName evidence="1">Uncharacterized protein</fullName>
    </submittedName>
</protein>